<dbReference type="InterPro" id="IPR004788">
    <property type="entry name" value="Ribose5P_isomerase_type_A"/>
</dbReference>
<proteinExistence type="predicted"/>
<dbReference type="Gene3D" id="3.40.50.1360">
    <property type="match status" value="1"/>
</dbReference>
<dbReference type="Pfam" id="PF06026">
    <property type="entry name" value="Rib_5-P_isom_A"/>
    <property type="match status" value="1"/>
</dbReference>
<name>A0ABW5YHC8_9SPHI</name>
<dbReference type="InterPro" id="IPR037171">
    <property type="entry name" value="NagB/RpiA_transferase-like"/>
</dbReference>
<dbReference type="PANTHER" id="PTHR11934:SF0">
    <property type="entry name" value="RIBOSE-5-PHOSPHATE ISOMERASE"/>
    <property type="match status" value="1"/>
</dbReference>
<gene>
    <name evidence="3" type="primary">rpiA</name>
    <name evidence="3" type="ORF">ACFS5N_17645</name>
</gene>
<dbReference type="GO" id="GO:0004751">
    <property type="term" value="F:ribose-5-phosphate isomerase activity"/>
    <property type="evidence" value="ECO:0007669"/>
    <property type="project" value="UniProtKB-EC"/>
</dbReference>
<reference evidence="4" key="1">
    <citation type="journal article" date="2019" name="Int. J. Syst. Evol. Microbiol.">
        <title>The Global Catalogue of Microorganisms (GCM) 10K type strain sequencing project: providing services to taxonomists for standard genome sequencing and annotation.</title>
        <authorList>
            <consortium name="The Broad Institute Genomics Platform"/>
            <consortium name="The Broad Institute Genome Sequencing Center for Infectious Disease"/>
            <person name="Wu L."/>
            <person name="Ma J."/>
        </authorList>
    </citation>
    <scope>NUCLEOTIDE SEQUENCE [LARGE SCALE GENOMIC DNA]</scope>
    <source>
        <strain evidence="4">KCTC 22437</strain>
    </source>
</reference>
<evidence type="ECO:0000256" key="2">
    <source>
        <dbReference type="NCBIfam" id="TIGR00021"/>
    </source>
</evidence>
<dbReference type="PANTHER" id="PTHR11934">
    <property type="entry name" value="RIBOSE-5-PHOSPHATE ISOMERASE"/>
    <property type="match status" value="1"/>
</dbReference>
<dbReference type="RefSeq" id="WP_377188740.1">
    <property type="nucleotide sequence ID" value="NZ_JBHUPD010000004.1"/>
</dbReference>
<protein>
    <recommendedName>
        <fullName evidence="2">Ribose 5-phosphate isomerase A</fullName>
        <ecNumber evidence="2">5.3.1.6</ecNumber>
    </recommendedName>
</protein>
<dbReference type="NCBIfam" id="TIGR00021">
    <property type="entry name" value="rpiA"/>
    <property type="match status" value="1"/>
</dbReference>
<keyword evidence="4" id="KW-1185">Reference proteome</keyword>
<dbReference type="CDD" id="cd01398">
    <property type="entry name" value="RPI_A"/>
    <property type="match status" value="1"/>
</dbReference>
<dbReference type="EMBL" id="JBHUPD010000004">
    <property type="protein sequence ID" value="MFD2874310.1"/>
    <property type="molecule type" value="Genomic_DNA"/>
</dbReference>
<dbReference type="Proteomes" id="UP001597557">
    <property type="component" value="Unassembled WGS sequence"/>
</dbReference>
<comment type="caution">
    <text evidence="3">The sequence shown here is derived from an EMBL/GenBank/DDBJ whole genome shotgun (WGS) entry which is preliminary data.</text>
</comment>
<evidence type="ECO:0000313" key="3">
    <source>
        <dbReference type="EMBL" id="MFD2874310.1"/>
    </source>
</evidence>
<sequence>MTDFKMEAAKTALQFIKPGQTIGVGAGSTIANLLGLIAAESNLSASLSFATSSFKTGQLISQHNFKLIGNEQVKHIDIYFDGCDQFDAQLNALKCGGGIHTSEKIMASLADEFILIGDASKSVEKLDATYPLVLEVLPAALHLVNKWLSVFMPNAKVNMRMSTQKDGAVITENGNYLLDVFFGEVLPLDKMNALKMVPGVVEHSLFVGLASKAIIAGEDGVKILEPKHYI</sequence>
<dbReference type="SUPFAM" id="SSF75445">
    <property type="entry name" value="D-ribose-5-phosphate isomerase (RpiA), lid domain"/>
    <property type="match status" value="1"/>
</dbReference>
<dbReference type="SUPFAM" id="SSF100950">
    <property type="entry name" value="NagB/RpiA/CoA transferase-like"/>
    <property type="match status" value="1"/>
</dbReference>
<organism evidence="3 4">
    <name type="scientific">Mucilaginibacter ximonensis</name>
    <dbReference type="NCBI Taxonomy" id="538021"/>
    <lineage>
        <taxon>Bacteria</taxon>
        <taxon>Pseudomonadati</taxon>
        <taxon>Bacteroidota</taxon>
        <taxon>Sphingobacteriia</taxon>
        <taxon>Sphingobacteriales</taxon>
        <taxon>Sphingobacteriaceae</taxon>
        <taxon>Mucilaginibacter</taxon>
    </lineage>
</organism>
<dbReference type="Gene3D" id="3.30.70.260">
    <property type="match status" value="1"/>
</dbReference>
<dbReference type="EC" id="5.3.1.6" evidence="2"/>
<keyword evidence="1 3" id="KW-0413">Isomerase</keyword>
<evidence type="ECO:0000256" key="1">
    <source>
        <dbReference type="ARBA" id="ARBA00023235"/>
    </source>
</evidence>
<accession>A0ABW5YHC8</accession>
<evidence type="ECO:0000313" key="4">
    <source>
        <dbReference type="Proteomes" id="UP001597557"/>
    </source>
</evidence>